<dbReference type="SUPFAM" id="SSF51126">
    <property type="entry name" value="Pectin lyase-like"/>
    <property type="match status" value="3"/>
</dbReference>
<dbReference type="GO" id="GO:0046872">
    <property type="term" value="F:metal ion binding"/>
    <property type="evidence" value="ECO:0007669"/>
    <property type="project" value="UniProtKB-KW"/>
</dbReference>
<feature type="compositionally biased region" description="Polar residues" evidence="4">
    <location>
        <begin position="412"/>
        <end position="429"/>
    </location>
</feature>
<keyword evidence="1" id="KW-0479">Metal-binding</keyword>
<feature type="region of interest" description="Disordered" evidence="4">
    <location>
        <begin position="412"/>
        <end position="440"/>
    </location>
</feature>
<feature type="region of interest" description="Disordered" evidence="4">
    <location>
        <begin position="1"/>
        <end position="28"/>
    </location>
</feature>
<evidence type="ECO:0000256" key="4">
    <source>
        <dbReference type="SAM" id="MobiDB-lite"/>
    </source>
</evidence>
<dbReference type="PANTHER" id="PTHR42970">
    <property type="entry name" value="PECTATE LYASE C-RELATED"/>
    <property type="match status" value="1"/>
</dbReference>
<feature type="compositionally biased region" description="Basic and acidic residues" evidence="4">
    <location>
        <begin position="1"/>
        <end position="15"/>
    </location>
</feature>
<dbReference type="InterPro" id="IPR052063">
    <property type="entry name" value="Polysaccharide_Lyase_1"/>
</dbReference>
<dbReference type="Gene3D" id="2.60.40.3440">
    <property type="match status" value="1"/>
</dbReference>
<dbReference type="NCBIfam" id="TIGR02601">
    <property type="entry name" value="autotrns_rpt"/>
    <property type="match status" value="4"/>
</dbReference>
<evidence type="ECO:0000256" key="2">
    <source>
        <dbReference type="ARBA" id="ARBA00022729"/>
    </source>
</evidence>
<dbReference type="Pfam" id="PF17963">
    <property type="entry name" value="Big_9"/>
    <property type="match status" value="1"/>
</dbReference>
<dbReference type="RefSeq" id="WP_165107269.1">
    <property type="nucleotide sequence ID" value="NZ_JAAKYA010000052.1"/>
</dbReference>
<protein>
    <submittedName>
        <fullName evidence="5">Uncharacterized protein</fullName>
    </submittedName>
</protein>
<keyword evidence="3" id="KW-0325">Glycoprotein</keyword>
<organism evidence="5 6">
    <name type="scientific">Limisphaera ngatamarikiensis</name>
    <dbReference type="NCBI Taxonomy" id="1324935"/>
    <lineage>
        <taxon>Bacteria</taxon>
        <taxon>Pseudomonadati</taxon>
        <taxon>Verrucomicrobiota</taxon>
        <taxon>Verrucomicrobiia</taxon>
        <taxon>Limisphaerales</taxon>
        <taxon>Limisphaeraceae</taxon>
        <taxon>Limisphaera</taxon>
    </lineage>
</organism>
<name>A0A6M1S1P9_9BACT</name>
<evidence type="ECO:0000256" key="1">
    <source>
        <dbReference type="ARBA" id="ARBA00022723"/>
    </source>
</evidence>
<proteinExistence type="predicted"/>
<dbReference type="Proteomes" id="UP000477311">
    <property type="component" value="Unassembled WGS sequence"/>
</dbReference>
<keyword evidence="6" id="KW-1185">Reference proteome</keyword>
<accession>A0A6M1S1P9</accession>
<evidence type="ECO:0000256" key="3">
    <source>
        <dbReference type="ARBA" id="ARBA00023180"/>
    </source>
</evidence>
<gene>
    <name evidence="5" type="ORF">G4L39_07895</name>
</gene>
<keyword evidence="2" id="KW-0732">Signal</keyword>
<sequence>MDHELTDTPRPDAKDTGPTPAGQRTPPPLRRSLAAYLGILTLVGALGPVLQTPAQIPAFPGAEGFGAFARGGRGGDVYYVTNLNSSGPGSFADAIATAPAAGRTIVFGVSGYIRINKFNLNKSRITIAGQTAPGDGIGFEFGPLIINGSDIVIRHVRFRYGRRDAGGDCINLGNGVTNILLDHLSVMFSTDENISSFSQNPRPDFITFQWSLNAWGLESHSCGGLWDFNRVTTHHTLWAHNHTRNPKARPDGLLDWINNVTYDWDIGFIMGDSTTPANWKANVIGNYFICPPGNLRSVALEKASLDRNGNYNFTLHVANNLFDNNGNTVLDGSDRGFAIASGSYRAATSPIVVPGPQVPVTVDPPLTAYKKVISQAGALRLDALAGIPLRDEVDSILIDNLRNWRRMRVSSESQTGASNNGWGQLNSAPAPTDTDRDGMPDDWELTLGWDPVAPDHNVPLPATHGVLAPPTFFPPGTPAGYTRLEEYLHFKASPHAIIPRNTPEKPSSFTVDLRRYTLGFDKPPVVFTLSRISGGSAELLADGCTVRFTPDPGFTGRAGFDFTVTDGDGSTWTQSFLVLVSAARVPRNLRWQGDGTQNLWDTNTPSFRDATGPTAFEPGDHVRFDDSGSNTPPITLVGSLSPGSVEVSASVDYTFTGPGSLTGPMSLTKRGPGTLILGTTNDYSGGTTLAGGILVLTNHTLAAGTGPIRMEGGDLWLAAPGGPAVYSQPLEIRAPATLHIPGTGNANQAWGGPITGTEPLTLDIAAGGTFSARSGMNLTGYAGVIRLIGPGWFRWQGGSGSSTTEFDLGPQGTMISRDGGTVTLGSLRGGPGSSLAGASVSANLTTYQIGPRGSSTFEGVIRDGVAPTRIVKLGDGTLTLTGTNLHTGGTWIGAGTLRMDGHHGPAPVIVSNNATLSGTGFIQGPVTVLTGGRIDPGGADVGTLTLAGGLTLNSPTLVFDLASTPEGPSDRIRLQGGLLTMNSLQTYQFRLREGRLHAGTYTLIEGGDNTSVSSAVFTHNLPGGTRQTFQIQRPPAGNGECYVRLIVQGNPATLIWRGLQNNLWDLTTTNWWNDGQPDRFYPLDAVVVDDTSAHSPEISLATALTPASVLVNITTDRTFSGPGALTGSGSLTKTGPGTLHIRNTNTTFQGTVHVMGGTLNLAVAGSTLGQGPLILSGEGTFQMPPTAVQYNYSGTLTVPAGESGTLYSPGLFNQVLGPLVSGDTNSVLRIAGGVSFGGADSQQFDRFQGTIHVLPGATLRFALASSGNTFGSLIPTFRVDGSLRPRNAGNTIRLGAIAGTGALEGPQSNAGSGDTLYIIGGNNRSSTFDGILSSNTAVAGSRVLLRKVGIGRLTLRGPSTYTGGTTVEAGTLVVNNTTGSGTGTGEVRVLAGATLAGTGTIAGPTTLEDHARLAPGDNGPGTLTFLGDLELNEFSELDFDLGTASDQILVRGALTLAGRLNVNPGPGFGPGTYTLIRCDPNQPFHNGGLVPGETPPGFQYEIEAIPGEVRLHVRPIAPPQFTSWQWHEQTLRLTAEGGPPNTPCILLSTTNLALPLEIWRPLATNVFDTRGRSEWVLPVDQTEPVRFLRLWVP</sequence>
<dbReference type="Gene3D" id="2.160.20.10">
    <property type="entry name" value="Single-stranded right-handed beta-helix, Pectin lyase-like"/>
    <property type="match status" value="1"/>
</dbReference>
<dbReference type="InterPro" id="IPR013425">
    <property type="entry name" value="Autotrns_rpt"/>
</dbReference>
<comment type="caution">
    <text evidence="5">The sequence shown here is derived from an EMBL/GenBank/DDBJ whole genome shotgun (WGS) entry which is preliminary data.</text>
</comment>
<dbReference type="InterPro" id="IPR012334">
    <property type="entry name" value="Pectin_lyas_fold"/>
</dbReference>
<dbReference type="Pfam" id="PF12951">
    <property type="entry name" value="PATR"/>
    <property type="match status" value="4"/>
</dbReference>
<dbReference type="PANTHER" id="PTHR42970:SF1">
    <property type="entry name" value="PECTATE LYASE C-RELATED"/>
    <property type="match status" value="1"/>
</dbReference>
<evidence type="ECO:0000313" key="6">
    <source>
        <dbReference type="Proteomes" id="UP000477311"/>
    </source>
</evidence>
<dbReference type="InterPro" id="IPR011050">
    <property type="entry name" value="Pectin_lyase_fold/virulence"/>
</dbReference>
<reference evidence="5 6" key="1">
    <citation type="submission" date="2020-02" db="EMBL/GenBank/DDBJ databases">
        <title>Draft genome sequence of Limisphaera ngatamarikiensis NGM72.4T, a thermophilic Verrucomicrobia grouped in subdivision 3.</title>
        <authorList>
            <person name="Carere C.R."/>
            <person name="Steen J."/>
            <person name="Hugenholtz P."/>
            <person name="Stott M.B."/>
        </authorList>
    </citation>
    <scope>NUCLEOTIDE SEQUENCE [LARGE SCALE GENOMIC DNA]</scope>
    <source>
        <strain evidence="5 6">NGM72.4</strain>
    </source>
</reference>
<evidence type="ECO:0000313" key="5">
    <source>
        <dbReference type="EMBL" id="NGO39320.1"/>
    </source>
</evidence>
<dbReference type="EMBL" id="JAAKYA010000052">
    <property type="protein sequence ID" value="NGO39320.1"/>
    <property type="molecule type" value="Genomic_DNA"/>
</dbReference>